<evidence type="ECO:0000256" key="1">
    <source>
        <dbReference type="SAM" id="MobiDB-lite"/>
    </source>
</evidence>
<proteinExistence type="predicted"/>
<feature type="region of interest" description="Disordered" evidence="1">
    <location>
        <begin position="124"/>
        <end position="145"/>
    </location>
</feature>
<evidence type="ECO:0000313" key="3">
    <source>
        <dbReference type="Proteomes" id="UP000660675"/>
    </source>
</evidence>
<accession>A0ABQ2W1J0</accession>
<keyword evidence="3" id="KW-1185">Reference proteome</keyword>
<gene>
    <name evidence="2" type="ORF">GCM10015535_35240</name>
</gene>
<comment type="caution">
    <text evidence="2">The sequence shown here is derived from an EMBL/GenBank/DDBJ whole genome shotgun (WGS) entry which is preliminary data.</text>
</comment>
<reference evidence="3" key="1">
    <citation type="journal article" date="2019" name="Int. J. Syst. Evol. Microbiol.">
        <title>The Global Catalogue of Microorganisms (GCM) 10K type strain sequencing project: providing services to taxonomists for standard genome sequencing and annotation.</title>
        <authorList>
            <consortium name="The Broad Institute Genomics Platform"/>
            <consortium name="The Broad Institute Genome Sequencing Center for Infectious Disease"/>
            <person name="Wu L."/>
            <person name="Ma J."/>
        </authorList>
    </citation>
    <scope>NUCLEOTIDE SEQUENCE [LARGE SCALE GENOMIC DNA]</scope>
    <source>
        <strain evidence="3">JCM 4376</strain>
    </source>
</reference>
<dbReference type="Proteomes" id="UP000660675">
    <property type="component" value="Unassembled WGS sequence"/>
</dbReference>
<dbReference type="EMBL" id="BMTF01000010">
    <property type="protein sequence ID" value="GGV86663.1"/>
    <property type="molecule type" value="Genomic_DNA"/>
</dbReference>
<sequence>MCPVPLRDAEGIRRDSALAELLWEVSKFVFSRDDHGEPVRLSSGLALEGVADDLTGGAFFLCGDDRTDRPCCTPALRDRPVWLARSLGEALEITAGLPSWSDCPKFSGAGDISVMRTATVPLGLDELRDNPVTGPSPGPSSEHRS</sequence>
<organism evidence="2 3">
    <name type="scientific">Streptomyces gelaticus</name>
    <dbReference type="NCBI Taxonomy" id="285446"/>
    <lineage>
        <taxon>Bacteria</taxon>
        <taxon>Bacillati</taxon>
        <taxon>Actinomycetota</taxon>
        <taxon>Actinomycetes</taxon>
        <taxon>Kitasatosporales</taxon>
        <taxon>Streptomycetaceae</taxon>
        <taxon>Streptomyces</taxon>
    </lineage>
</organism>
<name>A0ABQ2W1J0_9ACTN</name>
<evidence type="ECO:0000313" key="2">
    <source>
        <dbReference type="EMBL" id="GGV86663.1"/>
    </source>
</evidence>
<protein>
    <submittedName>
        <fullName evidence="2">Uncharacterized protein</fullName>
    </submittedName>
</protein>